<organism evidence="2 3">
    <name type="scientific">Candidatus Roizmanbacteria bacterium RIFCSPHIGHO2_01_FULL_39_12b</name>
    <dbReference type="NCBI Taxonomy" id="1802030"/>
    <lineage>
        <taxon>Bacteria</taxon>
        <taxon>Candidatus Roizmaniibacteriota</taxon>
    </lineage>
</organism>
<keyword evidence="1" id="KW-0812">Transmembrane</keyword>
<evidence type="ECO:0000313" key="2">
    <source>
        <dbReference type="EMBL" id="OGK16153.1"/>
    </source>
</evidence>
<feature type="transmembrane region" description="Helical" evidence="1">
    <location>
        <begin position="12"/>
        <end position="37"/>
    </location>
</feature>
<name>A0A1F7GB49_9BACT</name>
<keyword evidence="1" id="KW-1133">Transmembrane helix</keyword>
<feature type="transmembrane region" description="Helical" evidence="1">
    <location>
        <begin position="57"/>
        <end position="84"/>
    </location>
</feature>
<gene>
    <name evidence="2" type="ORF">A2690_01805</name>
</gene>
<dbReference type="EMBL" id="MFZF01000020">
    <property type="protein sequence ID" value="OGK16153.1"/>
    <property type="molecule type" value="Genomic_DNA"/>
</dbReference>
<dbReference type="InterPro" id="IPR044020">
    <property type="entry name" value="DUF5676"/>
</dbReference>
<dbReference type="AlphaFoldDB" id="A0A1F7GB49"/>
<dbReference type="Proteomes" id="UP000178372">
    <property type="component" value="Unassembled WGS sequence"/>
</dbReference>
<evidence type="ECO:0000313" key="3">
    <source>
        <dbReference type="Proteomes" id="UP000178372"/>
    </source>
</evidence>
<evidence type="ECO:0008006" key="4">
    <source>
        <dbReference type="Google" id="ProtNLM"/>
    </source>
</evidence>
<comment type="caution">
    <text evidence="2">The sequence shown here is derived from an EMBL/GenBank/DDBJ whole genome shotgun (WGS) entry which is preliminary data.</text>
</comment>
<proteinExistence type="predicted"/>
<protein>
    <recommendedName>
        <fullName evidence="4">DUF5671 domain-containing protein</fullName>
    </recommendedName>
</protein>
<keyword evidence="1" id="KW-0472">Membrane</keyword>
<dbReference type="Pfam" id="PF18926">
    <property type="entry name" value="DUF5676"/>
    <property type="match status" value="1"/>
</dbReference>
<reference evidence="2 3" key="1">
    <citation type="journal article" date="2016" name="Nat. Commun.">
        <title>Thousands of microbial genomes shed light on interconnected biogeochemical processes in an aquifer system.</title>
        <authorList>
            <person name="Anantharaman K."/>
            <person name="Brown C.T."/>
            <person name="Hug L.A."/>
            <person name="Sharon I."/>
            <person name="Castelle C.J."/>
            <person name="Probst A.J."/>
            <person name="Thomas B.C."/>
            <person name="Singh A."/>
            <person name="Wilkins M.J."/>
            <person name="Karaoz U."/>
            <person name="Brodie E.L."/>
            <person name="Williams K.H."/>
            <person name="Hubbard S.S."/>
            <person name="Banfield J.F."/>
        </authorList>
    </citation>
    <scope>NUCLEOTIDE SEQUENCE [LARGE SCALE GENOMIC DNA]</scope>
</reference>
<evidence type="ECO:0000256" key="1">
    <source>
        <dbReference type="SAM" id="Phobius"/>
    </source>
</evidence>
<sequence length="88" mass="9808">MYNPKAKANALAIVGALFYIICAGWVMLSKSSFIVLFSTWTHSVDLSALPSKTPDLMSVLIGFITFTIAVWIAGYLFAIFYNFFERGK</sequence>
<accession>A0A1F7GB49</accession>